<feature type="domain" description="Pseudouridine synthase II N-terminal" evidence="6">
    <location>
        <begin position="42"/>
        <end position="189"/>
    </location>
</feature>
<dbReference type="InterPro" id="IPR020103">
    <property type="entry name" value="PsdUridine_synth_cat_dom_sf"/>
</dbReference>
<dbReference type="EC" id="5.4.99.25" evidence="5"/>
<name>A0A1J1DNY5_9BACT</name>
<dbReference type="RefSeq" id="WP_096399097.1">
    <property type="nucleotide sequence ID" value="NZ_AP017368.1"/>
</dbReference>
<dbReference type="GO" id="GO:0003723">
    <property type="term" value="F:RNA binding"/>
    <property type="evidence" value="ECO:0007669"/>
    <property type="project" value="InterPro"/>
</dbReference>
<dbReference type="EMBL" id="AP017368">
    <property type="protein sequence ID" value="BAV91545.1"/>
    <property type="molecule type" value="Genomic_DNA"/>
</dbReference>
<dbReference type="PANTHER" id="PTHR13767:SF2">
    <property type="entry name" value="PSEUDOURIDYLATE SYNTHASE TRUB1"/>
    <property type="match status" value="1"/>
</dbReference>
<dbReference type="Pfam" id="PF01509">
    <property type="entry name" value="TruB_N"/>
    <property type="match status" value="1"/>
</dbReference>
<comment type="similarity">
    <text evidence="2 5">Belongs to the pseudouridine synthase TruB family. Type 1 subfamily.</text>
</comment>
<dbReference type="InterPro" id="IPR014780">
    <property type="entry name" value="tRNA_psdUridine_synth_TruB"/>
</dbReference>
<dbReference type="InterPro" id="IPR002501">
    <property type="entry name" value="PsdUridine_synth_N"/>
</dbReference>
<dbReference type="PANTHER" id="PTHR13767">
    <property type="entry name" value="TRNA-PSEUDOURIDINE SYNTHASE"/>
    <property type="match status" value="1"/>
</dbReference>
<dbReference type="GO" id="GO:0031119">
    <property type="term" value="P:tRNA pseudouridine synthesis"/>
    <property type="evidence" value="ECO:0007669"/>
    <property type="project" value="UniProtKB-UniRule"/>
</dbReference>
<dbReference type="KEGG" id="dtr:RSDT_0033"/>
<dbReference type="AlphaFoldDB" id="A0A1J1DNY5"/>
<keyword evidence="3 5" id="KW-0819">tRNA processing</keyword>
<evidence type="ECO:0000259" key="6">
    <source>
        <dbReference type="Pfam" id="PF01509"/>
    </source>
</evidence>
<feature type="active site" description="Nucleophile" evidence="5">
    <location>
        <position position="55"/>
    </location>
</feature>
<reference evidence="7 8" key="1">
    <citation type="journal article" date="2017" name="ISME J.">
        <title>Genome of 'Ca. Desulfovibrio trichonymphae', an H2-oxidizing bacterium in a tripartite symbiotic system within a protist cell in the termite gut.</title>
        <authorList>
            <person name="Kuwahara H."/>
            <person name="Yuki M."/>
            <person name="Izawa K."/>
            <person name="Ohkuma M."/>
            <person name="Hongoh Y."/>
        </authorList>
    </citation>
    <scope>NUCLEOTIDE SEQUENCE [LARGE SCALE GENOMIC DNA]</scope>
    <source>
        <strain evidence="7 8">Rs-N31</strain>
    </source>
</reference>
<proteinExistence type="inferred from homology"/>
<evidence type="ECO:0000256" key="1">
    <source>
        <dbReference type="ARBA" id="ARBA00000385"/>
    </source>
</evidence>
<dbReference type="GO" id="GO:0160148">
    <property type="term" value="F:tRNA pseudouridine(55) synthase activity"/>
    <property type="evidence" value="ECO:0007669"/>
    <property type="project" value="UniProtKB-EC"/>
</dbReference>
<evidence type="ECO:0000256" key="2">
    <source>
        <dbReference type="ARBA" id="ARBA00005642"/>
    </source>
</evidence>
<gene>
    <name evidence="5 7" type="primary">truB</name>
    <name evidence="7" type="ORF">RSDT_0033</name>
</gene>
<dbReference type="NCBIfam" id="TIGR00431">
    <property type="entry name" value="TruB"/>
    <property type="match status" value="1"/>
</dbReference>
<keyword evidence="4 5" id="KW-0413">Isomerase</keyword>
<evidence type="ECO:0000313" key="8">
    <source>
        <dbReference type="Proteomes" id="UP000242645"/>
    </source>
</evidence>
<dbReference type="HAMAP" id="MF_01080">
    <property type="entry name" value="TruB_bact"/>
    <property type="match status" value="1"/>
</dbReference>
<evidence type="ECO:0000256" key="5">
    <source>
        <dbReference type="HAMAP-Rule" id="MF_01080"/>
    </source>
</evidence>
<accession>A0A1J1DNY5</accession>
<evidence type="ECO:0000313" key="7">
    <source>
        <dbReference type="EMBL" id="BAV91545.1"/>
    </source>
</evidence>
<comment type="function">
    <text evidence="5">Responsible for synthesis of pseudouridine from uracil-55 in the psi GC loop of transfer RNAs.</text>
</comment>
<protein>
    <recommendedName>
        <fullName evidence="5">tRNA pseudouridine synthase B</fullName>
        <ecNumber evidence="5">5.4.99.25</ecNumber>
    </recommendedName>
    <alternativeName>
        <fullName evidence="5">tRNA pseudouridine(55) synthase</fullName>
        <shortName evidence="5">Psi55 synthase</shortName>
    </alternativeName>
    <alternativeName>
        <fullName evidence="5">tRNA pseudouridylate synthase</fullName>
    </alternativeName>
    <alternativeName>
        <fullName evidence="5">tRNA-uridine isomerase</fullName>
    </alternativeName>
</protein>
<dbReference type="OrthoDB" id="9802309at2"/>
<dbReference type="Proteomes" id="UP000242645">
    <property type="component" value="Chromosome"/>
</dbReference>
<evidence type="ECO:0000256" key="4">
    <source>
        <dbReference type="ARBA" id="ARBA00023235"/>
    </source>
</evidence>
<evidence type="ECO:0000256" key="3">
    <source>
        <dbReference type="ARBA" id="ARBA00022694"/>
    </source>
</evidence>
<comment type="catalytic activity">
    <reaction evidence="1 5">
        <text>uridine(55) in tRNA = pseudouridine(55) in tRNA</text>
        <dbReference type="Rhea" id="RHEA:42532"/>
        <dbReference type="Rhea" id="RHEA-COMP:10101"/>
        <dbReference type="Rhea" id="RHEA-COMP:10102"/>
        <dbReference type="ChEBI" id="CHEBI:65314"/>
        <dbReference type="ChEBI" id="CHEBI:65315"/>
        <dbReference type="EC" id="5.4.99.25"/>
    </reaction>
</comment>
<organism evidence="7 8">
    <name type="scientific">Candidatus Desulfovibrio trichonymphae</name>
    <dbReference type="NCBI Taxonomy" id="1725232"/>
    <lineage>
        <taxon>Bacteria</taxon>
        <taxon>Pseudomonadati</taxon>
        <taxon>Thermodesulfobacteriota</taxon>
        <taxon>Desulfovibrionia</taxon>
        <taxon>Desulfovibrionales</taxon>
        <taxon>Desulfovibrionaceae</taxon>
        <taxon>Desulfovibrio</taxon>
    </lineage>
</organism>
<keyword evidence="8" id="KW-1185">Reference proteome</keyword>
<dbReference type="Gene3D" id="3.30.2350.10">
    <property type="entry name" value="Pseudouridine synthase"/>
    <property type="match status" value="1"/>
</dbReference>
<dbReference type="SUPFAM" id="SSF55120">
    <property type="entry name" value="Pseudouridine synthase"/>
    <property type="match status" value="1"/>
</dbReference>
<sequence>MTGADIPPIGHNRTTAPQLHGVLVVNKPSGPTSGRCLAAIKRLGQKKIGHAGTLDPLAGGVLLVLLGQATKLSSHLLAGGGKVYSGTVRLGQTTDTWDSQGRIIAEAPWEKVSPEAVRREIALWREMRKQLVPPYSAAKHEGQPLYRLARKGRDVPQKVKRMEISQADTLDVSLPFVRFRVACRSGAYIRSLAHSLGTRLGCGAVLTELTREYSHPFGLDAARSLRDIVAEPALLATSLRSIVDALPGWTRVELTPDEAWRVRNGMPVFRVSAKRPTEEDEYALLLYRGEAFALARRGADVAHCWTVLRGLWN</sequence>
<dbReference type="GO" id="GO:1990481">
    <property type="term" value="P:mRNA pseudouridine synthesis"/>
    <property type="evidence" value="ECO:0007669"/>
    <property type="project" value="TreeGrafter"/>
</dbReference>